<name>A0AAV1D6A7_OLDCO</name>
<dbReference type="EMBL" id="OX459121">
    <property type="protein sequence ID" value="CAI9103390.1"/>
    <property type="molecule type" value="Genomic_DNA"/>
</dbReference>
<dbReference type="AlphaFoldDB" id="A0AAV1D6A7"/>
<reference evidence="3" key="1">
    <citation type="submission" date="2023-03" db="EMBL/GenBank/DDBJ databases">
        <authorList>
            <person name="Julca I."/>
        </authorList>
    </citation>
    <scope>NUCLEOTIDE SEQUENCE</scope>
</reference>
<protein>
    <submittedName>
        <fullName evidence="3">OLC1v1001856C1</fullName>
    </submittedName>
</protein>
<keyword evidence="1" id="KW-0175">Coiled coil</keyword>
<evidence type="ECO:0000313" key="3">
    <source>
        <dbReference type="EMBL" id="CAI9103390.1"/>
    </source>
</evidence>
<dbReference type="Proteomes" id="UP001161247">
    <property type="component" value="Chromosome 4"/>
</dbReference>
<accession>A0AAV1D6A7</accession>
<evidence type="ECO:0000313" key="4">
    <source>
        <dbReference type="Proteomes" id="UP001161247"/>
    </source>
</evidence>
<feature type="compositionally biased region" description="Low complexity" evidence="2">
    <location>
        <begin position="19"/>
        <end position="30"/>
    </location>
</feature>
<sequence length="420" mass="46274">MRRRSAFGITDEPEKEASSHQPRQTSSSQQPPRPVEGKESTPSLIPKKHKDSGPHNKFLSSILNKRPPASQGVPFQSFQAVAAFGKLARNLDSLVTTNEQAVAEKTDELKHAKAEIVQLQEERSHWKKQAQSMKKKLDDQSKIKAHKEAMAKVEEAMMPKLRESMVLKSDLYKYILAALRVYLNSLAFARGVNQIMTPVIEMGMRQHGKLVGDALHAGGSVHALVGKYTDEAIDGATSQICLCHKGRKFFRDADMSGMKFFEEICKVCPTITSPEDLLQIAKLPSFLYKFPDDVGSTVSTPLGPDEEAELMARQRRESLESGQLSGDASRSTTSGTNNLEFSNSIFGTEDFAKDEEALASIVDAGVSPERALIEPSLRGETRLSNLEGRIRSAIKVIQDLESEALRANVVDLKKAPDSPV</sequence>
<feature type="region of interest" description="Disordered" evidence="2">
    <location>
        <begin position="1"/>
        <end position="71"/>
    </location>
</feature>
<organism evidence="3 4">
    <name type="scientific">Oldenlandia corymbosa var. corymbosa</name>
    <dbReference type="NCBI Taxonomy" id="529605"/>
    <lineage>
        <taxon>Eukaryota</taxon>
        <taxon>Viridiplantae</taxon>
        <taxon>Streptophyta</taxon>
        <taxon>Embryophyta</taxon>
        <taxon>Tracheophyta</taxon>
        <taxon>Spermatophyta</taxon>
        <taxon>Magnoliopsida</taxon>
        <taxon>eudicotyledons</taxon>
        <taxon>Gunneridae</taxon>
        <taxon>Pentapetalae</taxon>
        <taxon>asterids</taxon>
        <taxon>lamiids</taxon>
        <taxon>Gentianales</taxon>
        <taxon>Rubiaceae</taxon>
        <taxon>Rubioideae</taxon>
        <taxon>Spermacoceae</taxon>
        <taxon>Hedyotis-Oldenlandia complex</taxon>
        <taxon>Oldenlandia</taxon>
    </lineage>
</organism>
<feature type="coiled-coil region" evidence="1">
    <location>
        <begin position="102"/>
        <end position="136"/>
    </location>
</feature>
<proteinExistence type="predicted"/>
<evidence type="ECO:0000256" key="2">
    <source>
        <dbReference type="SAM" id="MobiDB-lite"/>
    </source>
</evidence>
<feature type="region of interest" description="Disordered" evidence="2">
    <location>
        <begin position="314"/>
        <end position="336"/>
    </location>
</feature>
<evidence type="ECO:0000256" key="1">
    <source>
        <dbReference type="SAM" id="Coils"/>
    </source>
</evidence>
<keyword evidence="4" id="KW-1185">Reference proteome</keyword>
<feature type="compositionally biased region" description="Polar residues" evidence="2">
    <location>
        <begin position="320"/>
        <end position="336"/>
    </location>
</feature>
<gene>
    <name evidence="3" type="ORF">OLC1_LOCUS12573</name>
</gene>